<protein>
    <submittedName>
        <fullName evidence="2">Uncharacterized protein</fullName>
    </submittedName>
</protein>
<dbReference type="HOGENOM" id="CLU_1917267_0_0_1"/>
<feature type="compositionally biased region" description="Basic and acidic residues" evidence="1">
    <location>
        <begin position="36"/>
        <end position="55"/>
    </location>
</feature>
<evidence type="ECO:0000256" key="1">
    <source>
        <dbReference type="SAM" id="MobiDB-lite"/>
    </source>
</evidence>
<feature type="compositionally biased region" description="Basic and acidic residues" evidence="1">
    <location>
        <begin position="105"/>
        <end position="123"/>
    </location>
</feature>
<keyword evidence="3" id="KW-1185">Reference proteome</keyword>
<dbReference type="AlphaFoldDB" id="H0EWQ4"/>
<evidence type="ECO:0000313" key="3">
    <source>
        <dbReference type="Proteomes" id="UP000005446"/>
    </source>
</evidence>
<evidence type="ECO:0000313" key="2">
    <source>
        <dbReference type="EMBL" id="EHK97084.1"/>
    </source>
</evidence>
<accession>H0EWQ4</accession>
<feature type="region of interest" description="Disordered" evidence="1">
    <location>
        <begin position="36"/>
        <end position="132"/>
    </location>
</feature>
<name>H0EWQ4_GLAL7</name>
<reference evidence="2 3" key="1">
    <citation type="journal article" date="2012" name="Eukaryot. Cell">
        <title>Genome sequence of the fungus Glarea lozoyensis: the first genome sequence of a species from the Helotiaceae family.</title>
        <authorList>
            <person name="Youssar L."/>
            <person name="Gruening B.A."/>
            <person name="Erxleben A."/>
            <person name="Guenther S."/>
            <person name="Huettel W."/>
        </authorList>
    </citation>
    <scope>NUCLEOTIDE SEQUENCE [LARGE SCALE GENOMIC DNA]</scope>
    <source>
        <strain evidence="3">ATCC 74030 / MF5533</strain>
    </source>
</reference>
<dbReference type="InParanoid" id="H0EWQ4"/>
<dbReference type="OrthoDB" id="1305878at2759"/>
<organism evidence="2 3">
    <name type="scientific">Glarea lozoyensis (strain ATCC 74030 / MF5533)</name>
    <dbReference type="NCBI Taxonomy" id="1104152"/>
    <lineage>
        <taxon>Eukaryota</taxon>
        <taxon>Fungi</taxon>
        <taxon>Dikarya</taxon>
        <taxon>Ascomycota</taxon>
        <taxon>Pezizomycotina</taxon>
        <taxon>Leotiomycetes</taxon>
        <taxon>Helotiales</taxon>
        <taxon>Helotiaceae</taxon>
        <taxon>Glarea</taxon>
    </lineage>
</organism>
<dbReference type="EMBL" id="AGUE01000211">
    <property type="protein sequence ID" value="EHK97084.1"/>
    <property type="molecule type" value="Genomic_DNA"/>
</dbReference>
<dbReference type="Proteomes" id="UP000005446">
    <property type="component" value="Unassembled WGS sequence"/>
</dbReference>
<comment type="caution">
    <text evidence="2">The sequence shown here is derived from an EMBL/GenBank/DDBJ whole genome shotgun (WGS) entry which is preliminary data.</text>
</comment>
<gene>
    <name evidence="2" type="ORF">M7I_7227</name>
</gene>
<proteinExistence type="predicted"/>
<sequence>MEEEILRQIREEGLLDGIDLENIDVNQEDQISERIAEAFRRRQEEKAEEERDRKRSSDRRRQARSSANNSREASGDEGRNPGRVHSRTTSSEKDYKQQSKLYRSHSSDRSLSKTRSKVLDRLKQLKTICRRQ</sequence>